<gene>
    <name evidence="2" type="ORF">GUJ93_ZPchr0002g26239</name>
</gene>
<feature type="signal peptide" evidence="1">
    <location>
        <begin position="1"/>
        <end position="19"/>
    </location>
</feature>
<feature type="chain" id="PRO_5035302145" evidence="1">
    <location>
        <begin position="20"/>
        <end position="89"/>
    </location>
</feature>
<evidence type="ECO:0000256" key="1">
    <source>
        <dbReference type="SAM" id="SignalP"/>
    </source>
</evidence>
<dbReference type="EMBL" id="JAAALK010000287">
    <property type="protein sequence ID" value="KAG8059268.1"/>
    <property type="molecule type" value="Genomic_DNA"/>
</dbReference>
<name>A0A8J5VT92_ZIZPA</name>
<comment type="caution">
    <text evidence="2">The sequence shown here is derived from an EMBL/GenBank/DDBJ whole genome shotgun (WGS) entry which is preliminary data.</text>
</comment>
<evidence type="ECO:0000313" key="2">
    <source>
        <dbReference type="EMBL" id="KAG8059268.1"/>
    </source>
</evidence>
<keyword evidence="3" id="KW-1185">Reference proteome</keyword>
<reference evidence="2" key="1">
    <citation type="journal article" date="2021" name="bioRxiv">
        <title>Whole Genome Assembly and Annotation of Northern Wild Rice, Zizania palustris L., Supports a Whole Genome Duplication in the Zizania Genus.</title>
        <authorList>
            <person name="Haas M."/>
            <person name="Kono T."/>
            <person name="Macchietto M."/>
            <person name="Millas R."/>
            <person name="McGilp L."/>
            <person name="Shao M."/>
            <person name="Duquette J."/>
            <person name="Hirsch C.N."/>
            <person name="Kimball J."/>
        </authorList>
    </citation>
    <scope>NUCLEOTIDE SEQUENCE</scope>
    <source>
        <tissue evidence="2">Fresh leaf tissue</tissue>
    </source>
</reference>
<dbReference type="Proteomes" id="UP000729402">
    <property type="component" value="Unassembled WGS sequence"/>
</dbReference>
<proteinExistence type="predicted"/>
<organism evidence="2 3">
    <name type="scientific">Zizania palustris</name>
    <name type="common">Northern wild rice</name>
    <dbReference type="NCBI Taxonomy" id="103762"/>
    <lineage>
        <taxon>Eukaryota</taxon>
        <taxon>Viridiplantae</taxon>
        <taxon>Streptophyta</taxon>
        <taxon>Embryophyta</taxon>
        <taxon>Tracheophyta</taxon>
        <taxon>Spermatophyta</taxon>
        <taxon>Magnoliopsida</taxon>
        <taxon>Liliopsida</taxon>
        <taxon>Poales</taxon>
        <taxon>Poaceae</taxon>
        <taxon>BOP clade</taxon>
        <taxon>Oryzoideae</taxon>
        <taxon>Oryzeae</taxon>
        <taxon>Zizaniinae</taxon>
        <taxon>Zizania</taxon>
    </lineage>
</organism>
<evidence type="ECO:0000313" key="3">
    <source>
        <dbReference type="Proteomes" id="UP000729402"/>
    </source>
</evidence>
<dbReference type="AlphaFoldDB" id="A0A8J5VT92"/>
<keyword evidence="1" id="KW-0732">Signal</keyword>
<reference evidence="2" key="2">
    <citation type="submission" date="2021-02" db="EMBL/GenBank/DDBJ databases">
        <authorList>
            <person name="Kimball J.A."/>
            <person name="Haas M.W."/>
            <person name="Macchietto M."/>
            <person name="Kono T."/>
            <person name="Duquette J."/>
            <person name="Shao M."/>
        </authorList>
    </citation>
    <scope>NUCLEOTIDE SEQUENCE</scope>
    <source>
        <tissue evidence="2">Fresh leaf tissue</tissue>
    </source>
</reference>
<protein>
    <submittedName>
        <fullName evidence="2">Uncharacterized protein</fullName>
    </submittedName>
</protein>
<accession>A0A8J5VT92</accession>
<sequence length="89" mass="9598">MKTCQIVALFVAFALVVLAAEASSDVTLPSVGGCRKTTELPRVTCQWCFTECIRAHSDGVGLCTNGKCICAYECDYWPPKAAPAPSRLR</sequence>